<evidence type="ECO:0000313" key="1">
    <source>
        <dbReference type="EMBL" id="WCG37076.1"/>
    </source>
</evidence>
<protein>
    <submittedName>
        <fullName evidence="1">Uncharacterized protein</fullName>
    </submittedName>
</protein>
<proteinExistence type="predicted"/>
<dbReference type="AlphaFoldDB" id="A0AAE9XHU7"/>
<evidence type="ECO:0000313" key="2">
    <source>
        <dbReference type="Proteomes" id="UP001179483"/>
    </source>
</evidence>
<organism evidence="1 2">
    <name type="scientific">Aerococcus urinaeequi</name>
    <dbReference type="NCBI Taxonomy" id="51665"/>
    <lineage>
        <taxon>Bacteria</taxon>
        <taxon>Bacillati</taxon>
        <taxon>Bacillota</taxon>
        <taxon>Bacilli</taxon>
        <taxon>Lactobacillales</taxon>
        <taxon>Aerococcaceae</taxon>
        <taxon>Aerococcus</taxon>
    </lineage>
</organism>
<dbReference type="EMBL" id="CP116590">
    <property type="protein sequence ID" value="WCG37076.1"/>
    <property type="molecule type" value="Genomic_DNA"/>
</dbReference>
<dbReference type="RefSeq" id="WP_271735350.1">
    <property type="nucleotide sequence ID" value="NZ_CP116590.1"/>
</dbReference>
<reference evidence="1" key="1">
    <citation type="submission" date="2023-01" db="EMBL/GenBank/DDBJ databases">
        <title>Oxazolidinone resistance genes in florfenicol resistant enterococci from beef cattle and veal calves at slaughter.</title>
        <authorList>
            <person name="Biggel M."/>
        </authorList>
    </citation>
    <scope>NUCLEOTIDE SEQUENCE</scope>
    <source>
        <strain evidence="1">K79-1</strain>
    </source>
</reference>
<name>A0AAE9XHU7_9LACT</name>
<accession>A0AAE9XHU7</accession>
<dbReference type="Proteomes" id="UP001179483">
    <property type="component" value="Chromosome"/>
</dbReference>
<gene>
    <name evidence="1" type="ORF">PML80_05995</name>
</gene>
<sequence>MVDKILSKAEMLAKRVLAKDKRAVRVHNKLIRSRNKEFGYDDVLTEVKPLPQMLKVSDDKQWIYTNSHILLAVKDVEMQPGLFPVKDEFTVPDGFEYPNVDRLMKIQREVIHPTCVRMVVNPKELREIVYPLYKQSDDNVAKVWISQTDIKVETTDKYALAANDTISGTLKCETQASGNVAVGVDIEYLYFMLDFFKNIGEQEITVYSSSLFSPWVVEAGRAFFMVAPRRTAR</sequence>